<feature type="compositionally biased region" description="Low complexity" evidence="1">
    <location>
        <begin position="30"/>
        <end position="54"/>
    </location>
</feature>
<proteinExistence type="evidence at transcript level"/>
<evidence type="ECO:0000256" key="2">
    <source>
        <dbReference type="SAM" id="SignalP"/>
    </source>
</evidence>
<protein>
    <submittedName>
        <fullName evidence="3">Putative ixodes 8-cys protein</fullName>
    </submittedName>
</protein>
<reference evidence="3" key="1">
    <citation type="submission" date="2012-12" db="EMBL/GenBank/DDBJ databases">
        <title>Identification and characterization of a phenylalanine ammonia-lyase gene family in Isatis indigotica Fort.</title>
        <authorList>
            <person name="Liu Q."/>
            <person name="Chen J."/>
            <person name="Zhou X."/>
            <person name="Di P."/>
            <person name="Xiao Y."/>
            <person name="Xuan H."/>
            <person name="Zhang L."/>
            <person name="Chen W."/>
        </authorList>
    </citation>
    <scope>NUCLEOTIDE SEQUENCE</scope>
    <source>
        <tissue evidence="3">Salivary gland</tissue>
    </source>
</reference>
<name>A0A0K8RF49_IXORI</name>
<evidence type="ECO:0000313" key="3">
    <source>
        <dbReference type="EMBL" id="JAA69691.1"/>
    </source>
</evidence>
<feature type="chain" id="PRO_5005517582" evidence="2">
    <location>
        <begin position="19"/>
        <end position="75"/>
    </location>
</feature>
<dbReference type="EMBL" id="GADI01004117">
    <property type="protein sequence ID" value="JAA69691.1"/>
    <property type="molecule type" value="mRNA"/>
</dbReference>
<feature type="signal peptide" evidence="2">
    <location>
        <begin position="1"/>
        <end position="18"/>
    </location>
</feature>
<sequence length="75" mass="7782">MLKVNFVMFLAFAALCFGENSQDDSDAGESETSGSGSSTGEAASAGPSDSDAPETVPEFIGICLLSLVMRTKKRT</sequence>
<evidence type="ECO:0000256" key="1">
    <source>
        <dbReference type="SAM" id="MobiDB-lite"/>
    </source>
</evidence>
<dbReference type="AlphaFoldDB" id="A0A0K8RF49"/>
<keyword evidence="2" id="KW-0732">Signal</keyword>
<organism evidence="3">
    <name type="scientific">Ixodes ricinus</name>
    <name type="common">Common tick</name>
    <name type="synonym">Acarus ricinus</name>
    <dbReference type="NCBI Taxonomy" id="34613"/>
    <lineage>
        <taxon>Eukaryota</taxon>
        <taxon>Metazoa</taxon>
        <taxon>Ecdysozoa</taxon>
        <taxon>Arthropoda</taxon>
        <taxon>Chelicerata</taxon>
        <taxon>Arachnida</taxon>
        <taxon>Acari</taxon>
        <taxon>Parasitiformes</taxon>
        <taxon>Ixodida</taxon>
        <taxon>Ixodoidea</taxon>
        <taxon>Ixodidae</taxon>
        <taxon>Ixodinae</taxon>
        <taxon>Ixodes</taxon>
    </lineage>
</organism>
<feature type="region of interest" description="Disordered" evidence="1">
    <location>
        <begin position="21"/>
        <end position="54"/>
    </location>
</feature>
<accession>A0A0K8RF49</accession>